<name>A0A1H7SUQ8_9HYPH</name>
<sequence>MSGQLLIAPEWLGKSGLWQVDAKGKRKPVDADDIDLSDELADRLESWMDTFDAIYDEANEAASDFADEAERIAWEAEGTELAAAIAAELGPDWQITHDFTAWRRTIKA</sequence>
<protein>
    <submittedName>
        <fullName evidence="1">Uncharacterized protein</fullName>
    </submittedName>
</protein>
<dbReference type="EMBL" id="FOAN01000005">
    <property type="protein sequence ID" value="SEL75654.1"/>
    <property type="molecule type" value="Genomic_DNA"/>
</dbReference>
<evidence type="ECO:0000313" key="1">
    <source>
        <dbReference type="EMBL" id="SEL75654.1"/>
    </source>
</evidence>
<dbReference type="Proteomes" id="UP000199664">
    <property type="component" value="Unassembled WGS sequence"/>
</dbReference>
<dbReference type="OrthoDB" id="650311at2"/>
<dbReference type="AlphaFoldDB" id="A0A1H7SUQ8"/>
<dbReference type="RefSeq" id="WP_091836462.1">
    <property type="nucleotide sequence ID" value="NZ_FOAN01000005.1"/>
</dbReference>
<accession>A0A1H7SUQ8</accession>
<reference evidence="2" key="1">
    <citation type="submission" date="2016-10" db="EMBL/GenBank/DDBJ databases">
        <authorList>
            <person name="Varghese N."/>
            <person name="Submissions S."/>
        </authorList>
    </citation>
    <scope>NUCLEOTIDE SEQUENCE [LARGE SCALE GENOMIC DNA]</scope>
    <source>
        <strain evidence="2">LMG 26383,CCUG 61248,R- 45681</strain>
    </source>
</reference>
<gene>
    <name evidence="1" type="ORF">SAMN04515666_105199</name>
</gene>
<dbReference type="STRING" id="1036779.SAMN04515666_105199"/>
<keyword evidence="2" id="KW-1185">Reference proteome</keyword>
<evidence type="ECO:0000313" key="2">
    <source>
        <dbReference type="Proteomes" id="UP000199664"/>
    </source>
</evidence>
<proteinExistence type="predicted"/>
<organism evidence="1 2">
    <name type="scientific">Bosea lupini</name>
    <dbReference type="NCBI Taxonomy" id="1036779"/>
    <lineage>
        <taxon>Bacteria</taxon>
        <taxon>Pseudomonadati</taxon>
        <taxon>Pseudomonadota</taxon>
        <taxon>Alphaproteobacteria</taxon>
        <taxon>Hyphomicrobiales</taxon>
        <taxon>Boseaceae</taxon>
        <taxon>Bosea</taxon>
    </lineage>
</organism>